<keyword evidence="1" id="KW-0812">Transmembrane</keyword>
<comment type="caution">
    <text evidence="2">The sequence shown here is derived from an EMBL/GenBank/DDBJ whole genome shotgun (WGS) entry which is preliminary data.</text>
</comment>
<gene>
    <name evidence="2" type="ORF">S01H4_28438</name>
</gene>
<organism evidence="2">
    <name type="scientific">marine sediment metagenome</name>
    <dbReference type="NCBI Taxonomy" id="412755"/>
    <lineage>
        <taxon>unclassified sequences</taxon>
        <taxon>metagenomes</taxon>
        <taxon>ecological metagenomes</taxon>
    </lineage>
</organism>
<evidence type="ECO:0000256" key="1">
    <source>
        <dbReference type="SAM" id="Phobius"/>
    </source>
</evidence>
<reference evidence="2" key="1">
    <citation type="journal article" date="2014" name="Front. Microbiol.">
        <title>High frequency of phylogenetically diverse reductive dehalogenase-homologous genes in deep subseafloor sedimentary metagenomes.</title>
        <authorList>
            <person name="Kawai M."/>
            <person name="Futagami T."/>
            <person name="Toyoda A."/>
            <person name="Takaki Y."/>
            <person name="Nishi S."/>
            <person name="Hori S."/>
            <person name="Arai W."/>
            <person name="Tsubouchi T."/>
            <person name="Morono Y."/>
            <person name="Uchiyama I."/>
            <person name="Ito T."/>
            <person name="Fujiyama A."/>
            <person name="Inagaki F."/>
            <person name="Takami H."/>
        </authorList>
    </citation>
    <scope>NUCLEOTIDE SEQUENCE</scope>
    <source>
        <strain evidence="2">Expedition CK06-06</strain>
    </source>
</reference>
<name>X1CMA0_9ZZZZ</name>
<dbReference type="EMBL" id="BART01014142">
    <property type="protein sequence ID" value="GAG85351.1"/>
    <property type="molecule type" value="Genomic_DNA"/>
</dbReference>
<feature type="non-terminal residue" evidence="2">
    <location>
        <position position="1"/>
    </location>
</feature>
<proteinExistence type="predicted"/>
<keyword evidence="1" id="KW-0472">Membrane</keyword>
<feature type="transmembrane region" description="Helical" evidence="1">
    <location>
        <begin position="7"/>
        <end position="28"/>
    </location>
</feature>
<evidence type="ECO:0000313" key="2">
    <source>
        <dbReference type="EMBL" id="GAG85351.1"/>
    </source>
</evidence>
<protein>
    <submittedName>
        <fullName evidence="2">Uncharacterized protein</fullName>
    </submittedName>
</protein>
<sequence length="47" mass="5534">AIIGIRIHFGLIPMIFMLISTLVLWKYYDLTPEKVKIFKEKLEQLGL</sequence>
<keyword evidence="1" id="KW-1133">Transmembrane helix</keyword>
<dbReference type="AlphaFoldDB" id="X1CMA0"/>
<accession>X1CMA0</accession>